<dbReference type="RefSeq" id="WP_134490867.1">
    <property type="nucleotide sequence ID" value="NZ_CP139089.1"/>
</dbReference>
<organism evidence="1 2">
    <name type="scientific">Methylocella tundrae</name>
    <dbReference type="NCBI Taxonomy" id="227605"/>
    <lineage>
        <taxon>Bacteria</taxon>
        <taxon>Pseudomonadati</taxon>
        <taxon>Pseudomonadota</taxon>
        <taxon>Alphaproteobacteria</taxon>
        <taxon>Hyphomicrobiales</taxon>
        <taxon>Beijerinckiaceae</taxon>
        <taxon>Methylocella</taxon>
    </lineage>
</organism>
<dbReference type="Proteomes" id="UP000294360">
    <property type="component" value="Chromosome"/>
</dbReference>
<dbReference type="EMBL" id="LR536450">
    <property type="protein sequence ID" value="VFU10209.1"/>
    <property type="molecule type" value="Genomic_DNA"/>
</dbReference>
<dbReference type="KEGG" id="mtun:MTUNDRAET4_3322"/>
<dbReference type="OrthoDB" id="7569346at2"/>
<proteinExistence type="predicted"/>
<name>A0A4U8Z466_METTU</name>
<protein>
    <submittedName>
        <fullName evidence="1">Uncharacterized protein</fullName>
    </submittedName>
</protein>
<evidence type="ECO:0000313" key="2">
    <source>
        <dbReference type="Proteomes" id="UP000294360"/>
    </source>
</evidence>
<evidence type="ECO:0000313" key="1">
    <source>
        <dbReference type="EMBL" id="VFU10209.1"/>
    </source>
</evidence>
<reference evidence="1 2" key="1">
    <citation type="submission" date="2019-03" db="EMBL/GenBank/DDBJ databases">
        <authorList>
            <person name="Kox A.R. M."/>
        </authorList>
    </citation>
    <scope>NUCLEOTIDE SEQUENCE [LARGE SCALE GENOMIC DNA]</scope>
    <source>
        <strain evidence="1">MTUNDRAET4 annotated genome</strain>
    </source>
</reference>
<accession>A0A4U8Z466</accession>
<sequence length="293" mass="32960">MNASFSAKLDDAFKSGGLLGLWEMLKIKGSALYSTVALLNHMDAVITQIGEDDSRKDRLNEIIAAKDRRVFLKLLNDSVEKLNVLDIRLSVITVSRAAKTLKSRQCTYNSFAKLITELKGRMRDELSATSLYVIDAKRAEYYEPKEPHFGVEVANRFPSANYEIEEAGKCLALRRSTACVTHLMRAVEPALNSLATALGVTFDRAGWNTILDQIDRAVRLIGSGEGPHAPDWKADQKFYSEAAAHLRLIKDAWRNHAMHLRDRYDEERAEAVFLNVRTVMRHVAIRLSEPEVG</sequence>
<gene>
    <name evidence="1" type="ORF">MTUNDRAET4_3322</name>
</gene>
<dbReference type="AlphaFoldDB" id="A0A4U8Z466"/>